<reference evidence="3" key="1">
    <citation type="journal article" date="2019" name="Int. J. Syst. Evol. Microbiol.">
        <title>The Global Catalogue of Microorganisms (GCM) 10K type strain sequencing project: providing services to taxonomists for standard genome sequencing and annotation.</title>
        <authorList>
            <consortium name="The Broad Institute Genomics Platform"/>
            <consortium name="The Broad Institute Genome Sequencing Center for Infectious Disease"/>
            <person name="Wu L."/>
            <person name="Ma J."/>
        </authorList>
    </citation>
    <scope>NUCLEOTIDE SEQUENCE [LARGE SCALE GENOMIC DNA]</scope>
    <source>
        <strain evidence="3">JCM 13250</strain>
    </source>
</reference>
<feature type="transmembrane region" description="Helical" evidence="1">
    <location>
        <begin position="63"/>
        <end position="86"/>
    </location>
</feature>
<name>A0ABP4YKE8_9ACTN</name>
<sequence>MTQAVPSVVQVAGPGAAVTTYFVIDPGLAVHSTSADDTPAIAVTPVGASGADGPGDPVGEGGALVGAALVGAALVGSMVVVGAALVGAAEVMGGSLVGASDVAGGSLVGADVSVVATAATMPAGGRVSAAAEAANPPTTMIPATSASAPTRAWGDVD</sequence>
<evidence type="ECO:0000313" key="2">
    <source>
        <dbReference type="EMBL" id="GAA1821457.1"/>
    </source>
</evidence>
<proteinExistence type="predicted"/>
<evidence type="ECO:0000313" key="3">
    <source>
        <dbReference type="Proteomes" id="UP001500218"/>
    </source>
</evidence>
<keyword evidence="1" id="KW-1133">Transmembrane helix</keyword>
<keyword evidence="1" id="KW-0472">Membrane</keyword>
<dbReference type="Proteomes" id="UP001500218">
    <property type="component" value="Unassembled WGS sequence"/>
</dbReference>
<comment type="caution">
    <text evidence="2">The sequence shown here is derived from an EMBL/GenBank/DDBJ whole genome shotgun (WGS) entry which is preliminary data.</text>
</comment>
<dbReference type="EMBL" id="BAAALT010000182">
    <property type="protein sequence ID" value="GAA1821457.1"/>
    <property type="molecule type" value="Genomic_DNA"/>
</dbReference>
<gene>
    <name evidence="2" type="ORF">GCM10009682_46990</name>
</gene>
<organism evidence="2 3">
    <name type="scientific">Luedemannella flava</name>
    <dbReference type="NCBI Taxonomy" id="349316"/>
    <lineage>
        <taxon>Bacteria</taxon>
        <taxon>Bacillati</taxon>
        <taxon>Actinomycetota</taxon>
        <taxon>Actinomycetes</taxon>
        <taxon>Micromonosporales</taxon>
        <taxon>Micromonosporaceae</taxon>
        <taxon>Luedemannella</taxon>
    </lineage>
</organism>
<protein>
    <submittedName>
        <fullName evidence="2">Uncharacterized protein</fullName>
    </submittedName>
</protein>
<keyword evidence="3" id="KW-1185">Reference proteome</keyword>
<keyword evidence="1" id="KW-0812">Transmembrane</keyword>
<evidence type="ECO:0000256" key="1">
    <source>
        <dbReference type="SAM" id="Phobius"/>
    </source>
</evidence>
<accession>A0ABP4YKE8</accession>